<proteinExistence type="predicted"/>
<accession>A0A1P8KBR2</accession>
<name>A0A1P8KBR2_9BURK</name>
<organism evidence="1 2">
    <name type="scientific">Rhodoferax saidenbachensis</name>
    <dbReference type="NCBI Taxonomy" id="1484693"/>
    <lineage>
        <taxon>Bacteria</taxon>
        <taxon>Pseudomonadati</taxon>
        <taxon>Pseudomonadota</taxon>
        <taxon>Betaproteobacteria</taxon>
        <taxon>Burkholderiales</taxon>
        <taxon>Comamonadaceae</taxon>
        <taxon>Rhodoferax</taxon>
    </lineage>
</organism>
<dbReference type="Proteomes" id="UP000186110">
    <property type="component" value="Chromosome"/>
</dbReference>
<gene>
    <name evidence="1" type="ORF">RS694_13535</name>
</gene>
<reference evidence="1 2" key="1">
    <citation type="submission" date="2017-01" db="EMBL/GenBank/DDBJ databases">
        <authorList>
            <person name="Mah S.A."/>
            <person name="Swanson W.J."/>
            <person name="Moy G.W."/>
            <person name="Vacquier V.D."/>
        </authorList>
    </citation>
    <scope>NUCLEOTIDE SEQUENCE [LARGE SCALE GENOMIC DNA]</scope>
    <source>
        <strain evidence="1 2">DSM 22694</strain>
    </source>
</reference>
<dbReference type="eggNOG" id="ENOG5031QC7">
    <property type="taxonomic scope" value="Bacteria"/>
</dbReference>
<dbReference type="STRING" id="1484693.RS694_13535"/>
<dbReference type="AlphaFoldDB" id="A0A1P8KBR2"/>
<protein>
    <submittedName>
        <fullName evidence="1">Uncharacterized protein</fullName>
    </submittedName>
</protein>
<sequence>MSTPDASNVLHTGPFSGPTEFAQLIRDALECAASEGWMEMVWSDANFEEWPLRESAVVESLNAWSKRGRRLTMLTHSYDSVQRYQARFVEWRIRWDHLIECRVCKQLSPTEFPSVLWSPHWYARRLDLARSTGVASYEAQRRVLQKQELDECRRQSSPGFPASTLGL</sequence>
<keyword evidence="2" id="KW-1185">Reference proteome</keyword>
<evidence type="ECO:0000313" key="1">
    <source>
        <dbReference type="EMBL" id="APW43452.1"/>
    </source>
</evidence>
<evidence type="ECO:0000313" key="2">
    <source>
        <dbReference type="Proteomes" id="UP000186110"/>
    </source>
</evidence>
<dbReference type="KEGG" id="rsb:RS694_13535"/>
<dbReference type="EMBL" id="CP019239">
    <property type="protein sequence ID" value="APW43452.1"/>
    <property type="molecule type" value="Genomic_DNA"/>
</dbReference>
<dbReference type="RefSeq" id="WP_029708645.1">
    <property type="nucleotide sequence ID" value="NZ_CP019239.1"/>
</dbReference>